<evidence type="ECO:0000259" key="4">
    <source>
        <dbReference type="Pfam" id="PF08762"/>
    </source>
</evidence>
<evidence type="ECO:0008006" key="7">
    <source>
        <dbReference type="Google" id="ProtNLM"/>
    </source>
</evidence>
<feature type="domain" description="Calicivirus coat protein" evidence="3">
    <location>
        <begin position="180"/>
        <end position="338"/>
    </location>
</feature>
<dbReference type="GO" id="GO:0030430">
    <property type="term" value="C:host cell cytoplasm"/>
    <property type="evidence" value="ECO:0007669"/>
    <property type="project" value="UniProtKB-SubCell"/>
</dbReference>
<evidence type="ECO:0000256" key="1">
    <source>
        <dbReference type="ARBA" id="ARBA00004328"/>
    </source>
</evidence>
<dbReference type="Gene3D" id="2.60.120.20">
    <property type="match status" value="3"/>
</dbReference>
<sequence length="613" mass="66262">MLANNNDNILGYLNIYPYAPLVSPAGSTIAGYTVYVSFENIRLFGAASPQSGLKSHKKPISNSEVSTKMNGPISGVALAISKGFKEFSNIPLLSSYATPISWIADRVANVASVFGWSKPTSGDSLLKVELLQAANHNTIDGDSDARPMAFLSKPGVVKMDGLSGTEYDEMDFSYIIRKLAYSFSSTWSTSDVVGTEIYSEQVRPSISTLTSGCYIFTPVSFVANMFSLWRGSIHYRLKFVRTEFHSGRIQIAYYPGTSLLTNTGNSAYIHRMIVDIRETPEVDFVIPYISNKPWTSVNDWTGQLKINVVDPLVCPATVSSSVKLILEIAGGEDMEFAVPSSYNLIPTQFVPQSGLDSFKPVNIGNAEVCSNPIVNTSLTIGDKITNFRALLKRYTPIKPTNMTVATGLFLNGSNINIVPDMILATAITPVVPYYRSDMVGLVASCYALWRGGVRIRDNINTGMFTTNTIGSPGTVMTWAGPSTLSGLLSNVAVSVTDNTEIVPNAHLQMQNLRNNTVISVEMPQYTNTYARSVCDATCFQAAFGAAVGVDGSCTQQYLGISLPNSSTTGLTTVQGQSLHNLYRALADDGDFGCFISVPPLRFTTSTGMQSGLT</sequence>
<evidence type="ECO:0000259" key="5">
    <source>
        <dbReference type="Pfam" id="PF11492"/>
    </source>
</evidence>
<protein>
    <recommendedName>
        <fullName evidence="7">Capsid protein</fullName>
    </recommendedName>
</protein>
<feature type="domain" description="Dicistrovirus capsid-polyprotein C-terminal" evidence="4">
    <location>
        <begin position="378"/>
        <end position="602"/>
    </location>
</feature>
<comment type="subcellular location">
    <subcellularLocation>
        <location evidence="1">Virion</location>
    </subcellularLocation>
</comment>
<dbReference type="InterPro" id="IPR029053">
    <property type="entry name" value="Viral_coat"/>
</dbReference>
<dbReference type="Pfam" id="PF08762">
    <property type="entry name" value="CRPV_capsid"/>
    <property type="match status" value="1"/>
</dbReference>
<feature type="domain" description="Capsid protein VP4 dicistrovirus" evidence="5">
    <location>
        <begin position="69"/>
        <end position="116"/>
    </location>
</feature>
<dbReference type="SUPFAM" id="SSF88633">
    <property type="entry name" value="Positive stranded ssRNA viruses"/>
    <property type="match status" value="2"/>
</dbReference>
<dbReference type="Gene3D" id="4.10.690.10">
    <property type="entry name" value="Cricket Paralysis Virus, Vp4, Chain D"/>
    <property type="match status" value="1"/>
</dbReference>
<dbReference type="CDD" id="cd00205">
    <property type="entry name" value="rhv_like"/>
    <property type="match status" value="1"/>
</dbReference>
<evidence type="ECO:0000259" key="3">
    <source>
        <dbReference type="Pfam" id="PF00915"/>
    </source>
</evidence>
<accession>A0A514D311</accession>
<dbReference type="GO" id="GO:0044423">
    <property type="term" value="C:virion component"/>
    <property type="evidence" value="ECO:0007669"/>
    <property type="project" value="UniProtKB-KW"/>
</dbReference>
<keyword evidence="2" id="KW-0946">Virion</keyword>
<dbReference type="InterPro" id="IPR014872">
    <property type="entry name" value="Dicistrovirus_capsid-polyPr_C"/>
</dbReference>
<evidence type="ECO:0000313" key="6">
    <source>
        <dbReference type="EMBL" id="QDH87969.1"/>
    </source>
</evidence>
<gene>
    <name evidence="6" type="ORF">H2Rhizo3345_000003</name>
</gene>
<dbReference type="InterPro" id="IPR033703">
    <property type="entry name" value="Rhv-like"/>
</dbReference>
<dbReference type="InterPro" id="IPR004005">
    <property type="entry name" value="Calicivirus_coat"/>
</dbReference>
<dbReference type="Pfam" id="PF00915">
    <property type="entry name" value="Calici_coat"/>
    <property type="match status" value="1"/>
</dbReference>
<name>A0A514D311_9VIRU</name>
<dbReference type="Pfam" id="PF11492">
    <property type="entry name" value="Dicistro_VP4"/>
    <property type="match status" value="1"/>
</dbReference>
<proteinExistence type="predicted"/>
<evidence type="ECO:0000256" key="2">
    <source>
        <dbReference type="ARBA" id="ARBA00022844"/>
    </source>
</evidence>
<reference evidence="6" key="1">
    <citation type="submission" date="2019-05" db="EMBL/GenBank/DDBJ databases">
        <title>Metatranscriptomic reconstruction reveals RNA viruses with the potential to shape carbon cycling in soil.</title>
        <authorList>
            <person name="Starr E.P."/>
            <person name="Nuccio E."/>
            <person name="Pett-Ridge J."/>
            <person name="Banfield J.F."/>
            <person name="Firestone M.K."/>
        </authorList>
    </citation>
    <scope>NUCLEOTIDE SEQUENCE</scope>
    <source>
        <strain evidence="6">H2_Rhizo_33_scaffold_45</strain>
    </source>
</reference>
<dbReference type="EMBL" id="MN033754">
    <property type="protein sequence ID" value="QDH87969.1"/>
    <property type="molecule type" value="Genomic_RNA"/>
</dbReference>
<organism evidence="6">
    <name type="scientific">Picornavirales sp</name>
    <dbReference type="NCBI Taxonomy" id="1955153"/>
    <lineage>
        <taxon>Viruses</taxon>
        <taxon>Riboviria</taxon>
        <taxon>Orthornavirae</taxon>
        <taxon>Pisuviricota</taxon>
        <taxon>Pisoniviricetes</taxon>
        <taxon>Picornavirales</taxon>
    </lineage>
</organism>
<dbReference type="InterPro" id="IPR024343">
    <property type="entry name" value="VP4_dicistrovir"/>
</dbReference>